<evidence type="ECO:0000313" key="2">
    <source>
        <dbReference type="Proteomes" id="UP001152622"/>
    </source>
</evidence>
<protein>
    <submittedName>
        <fullName evidence="1">Uncharacterized protein</fullName>
    </submittedName>
</protein>
<reference evidence="1" key="1">
    <citation type="journal article" date="2023" name="Science">
        <title>Genome structures resolve the early diversification of teleost fishes.</title>
        <authorList>
            <person name="Parey E."/>
            <person name="Louis A."/>
            <person name="Montfort J."/>
            <person name="Bouchez O."/>
            <person name="Roques C."/>
            <person name="Iampietro C."/>
            <person name="Lluch J."/>
            <person name="Castinel A."/>
            <person name="Donnadieu C."/>
            <person name="Desvignes T."/>
            <person name="Floi Bucao C."/>
            <person name="Jouanno E."/>
            <person name="Wen M."/>
            <person name="Mejri S."/>
            <person name="Dirks R."/>
            <person name="Jansen H."/>
            <person name="Henkel C."/>
            <person name="Chen W.J."/>
            <person name="Zahm M."/>
            <person name="Cabau C."/>
            <person name="Klopp C."/>
            <person name="Thompson A.W."/>
            <person name="Robinson-Rechavi M."/>
            <person name="Braasch I."/>
            <person name="Lecointre G."/>
            <person name="Bobe J."/>
            <person name="Postlethwait J.H."/>
            <person name="Berthelot C."/>
            <person name="Roest Crollius H."/>
            <person name="Guiguen Y."/>
        </authorList>
    </citation>
    <scope>NUCLEOTIDE SEQUENCE</scope>
    <source>
        <strain evidence="1">WJC10195</strain>
    </source>
</reference>
<accession>A0A9Q1IZB3</accession>
<keyword evidence="2" id="KW-1185">Reference proteome</keyword>
<dbReference type="AlphaFoldDB" id="A0A9Q1IZB3"/>
<comment type="caution">
    <text evidence="1">The sequence shown here is derived from an EMBL/GenBank/DDBJ whole genome shotgun (WGS) entry which is preliminary data.</text>
</comment>
<proteinExistence type="predicted"/>
<gene>
    <name evidence="1" type="ORF">SKAU_G00165710</name>
</gene>
<evidence type="ECO:0000313" key="1">
    <source>
        <dbReference type="EMBL" id="KAJ8360046.1"/>
    </source>
</evidence>
<dbReference type="EMBL" id="JAINUF010000005">
    <property type="protein sequence ID" value="KAJ8360046.1"/>
    <property type="molecule type" value="Genomic_DNA"/>
</dbReference>
<organism evidence="1 2">
    <name type="scientific">Synaphobranchus kaupii</name>
    <name type="common">Kaup's arrowtooth eel</name>
    <dbReference type="NCBI Taxonomy" id="118154"/>
    <lineage>
        <taxon>Eukaryota</taxon>
        <taxon>Metazoa</taxon>
        <taxon>Chordata</taxon>
        <taxon>Craniata</taxon>
        <taxon>Vertebrata</taxon>
        <taxon>Euteleostomi</taxon>
        <taxon>Actinopterygii</taxon>
        <taxon>Neopterygii</taxon>
        <taxon>Teleostei</taxon>
        <taxon>Anguilliformes</taxon>
        <taxon>Synaphobranchidae</taxon>
        <taxon>Synaphobranchus</taxon>
    </lineage>
</organism>
<sequence>MKTPLPRKKHFYCRCVEDLLDSCEARGKNQGLSKKSTGTCGNKLEGKLLGMARGQETVDLLYQLTTFNNPIQTHN</sequence>
<name>A0A9Q1IZB3_SYNKA</name>
<dbReference type="Proteomes" id="UP001152622">
    <property type="component" value="Chromosome 5"/>
</dbReference>